<dbReference type="HOGENOM" id="CLU_1895661_0_0_1"/>
<dbReference type="KEGG" id="abe:ARB_03150"/>
<protein>
    <submittedName>
        <fullName evidence="1">Uncharacterized protein</fullName>
    </submittedName>
</protein>
<proteinExistence type="predicted"/>
<name>D4B3W1_ARTBC</name>
<evidence type="ECO:0000313" key="2">
    <source>
        <dbReference type="Proteomes" id="UP000008866"/>
    </source>
</evidence>
<dbReference type="EMBL" id="ABSU01000034">
    <property type="protein sequence ID" value="EFE29809.1"/>
    <property type="molecule type" value="Genomic_DNA"/>
</dbReference>
<dbReference type="GeneID" id="9525801"/>
<dbReference type="Proteomes" id="UP000008866">
    <property type="component" value="Unassembled WGS sequence"/>
</dbReference>
<dbReference type="RefSeq" id="XP_003010449.1">
    <property type="nucleotide sequence ID" value="XM_003010403.1"/>
</dbReference>
<accession>D4B3W1</accession>
<reference evidence="2" key="1">
    <citation type="journal article" date="2011" name="Genome Biol.">
        <title>Comparative and functional genomics provide insights into the pathogenicity of dermatophytic fungi.</title>
        <authorList>
            <person name="Burmester A."/>
            <person name="Shelest E."/>
            <person name="Gloeckner G."/>
            <person name="Heddergott C."/>
            <person name="Schindler S."/>
            <person name="Staib P."/>
            <person name="Heidel A."/>
            <person name="Felder M."/>
            <person name="Petzold A."/>
            <person name="Szafranski K."/>
            <person name="Feuermann M."/>
            <person name="Pedruzzi I."/>
            <person name="Priebe S."/>
            <person name="Groth M."/>
            <person name="Winkler R."/>
            <person name="Li W."/>
            <person name="Kniemeyer O."/>
            <person name="Schroeckh V."/>
            <person name="Hertweck C."/>
            <person name="Hube B."/>
            <person name="White T.C."/>
            <person name="Platzer M."/>
            <person name="Guthke R."/>
            <person name="Heitman J."/>
            <person name="Woestemeyer J."/>
            <person name="Zipfel P.F."/>
            <person name="Monod M."/>
            <person name="Brakhage A.A."/>
        </authorList>
    </citation>
    <scope>NUCLEOTIDE SEQUENCE [LARGE SCALE GENOMIC DNA]</scope>
    <source>
        <strain evidence="2">ATCC MYA-4681 / CBS 112371</strain>
    </source>
</reference>
<comment type="caution">
    <text evidence="1">The sequence shown here is derived from an EMBL/GenBank/DDBJ whole genome shotgun (WGS) entry which is preliminary data.</text>
</comment>
<sequence length="134" mass="14828">MKSNLLAKRFAAAQKGIMSALELKARHKLTPKVRDSDTGLYFANGGTTVLTYEKVLWAAKQGSPMHIAAGAIAMQMVSVIENLNGVGKRTKDKYARVYSKDFEAMVHQRNNLVHGFGHADVEKTKVMRAQSIEH</sequence>
<organism evidence="1 2">
    <name type="scientific">Arthroderma benhamiae (strain ATCC MYA-4681 / CBS 112371)</name>
    <name type="common">Trichophyton mentagrophytes</name>
    <dbReference type="NCBI Taxonomy" id="663331"/>
    <lineage>
        <taxon>Eukaryota</taxon>
        <taxon>Fungi</taxon>
        <taxon>Dikarya</taxon>
        <taxon>Ascomycota</taxon>
        <taxon>Pezizomycotina</taxon>
        <taxon>Eurotiomycetes</taxon>
        <taxon>Eurotiomycetidae</taxon>
        <taxon>Onygenales</taxon>
        <taxon>Arthrodermataceae</taxon>
        <taxon>Trichophyton</taxon>
    </lineage>
</organism>
<keyword evidence="2" id="KW-1185">Reference proteome</keyword>
<evidence type="ECO:0000313" key="1">
    <source>
        <dbReference type="EMBL" id="EFE29809.1"/>
    </source>
</evidence>
<gene>
    <name evidence="1" type="ORF">ARB_03150</name>
</gene>
<dbReference type="AlphaFoldDB" id="D4B3W1"/>